<dbReference type="EMBL" id="VSRR010034092">
    <property type="protein sequence ID" value="MPC72078.1"/>
    <property type="molecule type" value="Genomic_DNA"/>
</dbReference>
<comment type="caution">
    <text evidence="2">The sequence shown here is derived from an EMBL/GenBank/DDBJ whole genome shotgun (WGS) entry which is preliminary data.</text>
</comment>
<sequence>MDGAAPDVMADDGEQHRGCCCGLVATLRGLFTRSRGPAGSVARRAPSYPRDGEPDDAQAGTGLALGEPDVSHSEGQSEDSVEYLFLNTAGGEQQGSARPRAVKCVQGHGDHHADSLDSTPCEVPGHRQACRGVSVATTQDNAGDPEVLEEAAEDGPVYWYCVSAPPGHAAGWNAAGADRCTHSVAGNDAEAGTMGGVGSHHAANREGRPGAAPTGEDTLRAEVPCAHATGKVTPEARLPHSYTIWLGHRTPTPLEKTAAAAKRYYAAADRAAARKMAGREDTAAALAAPPAPTARPASQPQVTHTFHLPAACRLGLATGLATLQRRHQVLVELSEAGRPRSEGHVTGSASRVRCALREIRDTLDRITRQQERQARARGAYPH</sequence>
<gene>
    <name evidence="2" type="ORF">E2C01_066371</name>
</gene>
<evidence type="ECO:0000256" key="1">
    <source>
        <dbReference type="SAM" id="MobiDB-lite"/>
    </source>
</evidence>
<evidence type="ECO:0000313" key="3">
    <source>
        <dbReference type="Proteomes" id="UP000324222"/>
    </source>
</evidence>
<keyword evidence="3" id="KW-1185">Reference proteome</keyword>
<dbReference type="Proteomes" id="UP000324222">
    <property type="component" value="Unassembled WGS sequence"/>
</dbReference>
<protein>
    <submittedName>
        <fullName evidence="2">Uncharacterized protein</fullName>
    </submittedName>
</protein>
<name>A0A5B7HTN7_PORTR</name>
<reference evidence="2 3" key="1">
    <citation type="submission" date="2019-05" db="EMBL/GenBank/DDBJ databases">
        <title>Another draft genome of Portunus trituberculatus and its Hox gene families provides insights of decapod evolution.</title>
        <authorList>
            <person name="Jeong J.-H."/>
            <person name="Song I."/>
            <person name="Kim S."/>
            <person name="Choi T."/>
            <person name="Kim D."/>
            <person name="Ryu S."/>
            <person name="Kim W."/>
        </authorList>
    </citation>
    <scope>NUCLEOTIDE SEQUENCE [LARGE SCALE GENOMIC DNA]</scope>
    <source>
        <tissue evidence="2">Muscle</tissue>
    </source>
</reference>
<feature type="region of interest" description="Disordered" evidence="1">
    <location>
        <begin position="34"/>
        <end position="78"/>
    </location>
</feature>
<accession>A0A5B7HTN7</accession>
<proteinExistence type="predicted"/>
<organism evidence="2 3">
    <name type="scientific">Portunus trituberculatus</name>
    <name type="common">Swimming crab</name>
    <name type="synonym">Neptunus trituberculatus</name>
    <dbReference type="NCBI Taxonomy" id="210409"/>
    <lineage>
        <taxon>Eukaryota</taxon>
        <taxon>Metazoa</taxon>
        <taxon>Ecdysozoa</taxon>
        <taxon>Arthropoda</taxon>
        <taxon>Crustacea</taxon>
        <taxon>Multicrustacea</taxon>
        <taxon>Malacostraca</taxon>
        <taxon>Eumalacostraca</taxon>
        <taxon>Eucarida</taxon>
        <taxon>Decapoda</taxon>
        <taxon>Pleocyemata</taxon>
        <taxon>Brachyura</taxon>
        <taxon>Eubrachyura</taxon>
        <taxon>Portunoidea</taxon>
        <taxon>Portunidae</taxon>
        <taxon>Portuninae</taxon>
        <taxon>Portunus</taxon>
    </lineage>
</organism>
<evidence type="ECO:0000313" key="2">
    <source>
        <dbReference type="EMBL" id="MPC72078.1"/>
    </source>
</evidence>
<dbReference type="AlphaFoldDB" id="A0A5B7HTN7"/>